<dbReference type="PRINTS" id="PR00385">
    <property type="entry name" value="P450"/>
</dbReference>
<keyword evidence="5 6" id="KW-0349">Heme</keyword>
<evidence type="ECO:0000313" key="8">
    <source>
        <dbReference type="EMBL" id="PNE33270.1"/>
    </source>
</evidence>
<gene>
    <name evidence="8" type="ORF">AF335_10110</name>
    <name evidence="7" type="ORF">FHS36_001339</name>
</gene>
<dbReference type="Pfam" id="PF00067">
    <property type="entry name" value="p450"/>
    <property type="match status" value="1"/>
</dbReference>
<keyword evidence="6" id="KW-0503">Monooxygenase</keyword>
<organism evidence="8 9">
    <name type="scientific">Streptomyces eurocidicus</name>
    <name type="common">Streptoverticillium eurocidicus</name>
    <dbReference type="NCBI Taxonomy" id="66423"/>
    <lineage>
        <taxon>Bacteria</taxon>
        <taxon>Bacillati</taxon>
        <taxon>Actinomycetota</taxon>
        <taxon>Actinomycetes</taxon>
        <taxon>Kitasatosporales</taxon>
        <taxon>Streptomycetaceae</taxon>
        <taxon>Streptomyces</taxon>
    </lineage>
</organism>
<evidence type="ECO:0000313" key="10">
    <source>
        <dbReference type="Proteomes" id="UP000528608"/>
    </source>
</evidence>
<dbReference type="EMBL" id="LGUI01000003">
    <property type="protein sequence ID" value="PNE33270.1"/>
    <property type="molecule type" value="Genomic_DNA"/>
</dbReference>
<dbReference type="Proteomes" id="UP000528608">
    <property type="component" value="Unassembled WGS sequence"/>
</dbReference>
<dbReference type="InterPro" id="IPR017972">
    <property type="entry name" value="Cyt_P450_CS"/>
</dbReference>
<comment type="cofactor">
    <cofactor evidence="1 5">
        <name>heme</name>
        <dbReference type="ChEBI" id="CHEBI:30413"/>
    </cofactor>
</comment>
<name>A0A2N8NWW9_STREU</name>
<dbReference type="SUPFAM" id="SSF48264">
    <property type="entry name" value="Cytochrome P450"/>
    <property type="match status" value="1"/>
</dbReference>
<evidence type="ECO:0000256" key="1">
    <source>
        <dbReference type="ARBA" id="ARBA00001971"/>
    </source>
</evidence>
<keyword evidence="4 5" id="KW-0408">Iron</keyword>
<dbReference type="InterPro" id="IPR050121">
    <property type="entry name" value="Cytochrome_P450_monoxygenase"/>
</dbReference>
<feature type="binding site" description="axial binding residue" evidence="5">
    <location>
        <position position="374"/>
    </location>
    <ligand>
        <name>heme</name>
        <dbReference type="ChEBI" id="CHEBI:30413"/>
    </ligand>
    <ligandPart>
        <name>Fe</name>
        <dbReference type="ChEBI" id="CHEBI:18248"/>
    </ligandPart>
</feature>
<dbReference type="GO" id="GO:0004497">
    <property type="term" value="F:monooxygenase activity"/>
    <property type="evidence" value="ECO:0007669"/>
    <property type="project" value="UniProtKB-KW"/>
</dbReference>
<dbReference type="Gene3D" id="1.10.630.10">
    <property type="entry name" value="Cytochrome P450"/>
    <property type="match status" value="1"/>
</dbReference>
<dbReference type="InterPro" id="IPR036396">
    <property type="entry name" value="Cyt_P450_sf"/>
</dbReference>
<protein>
    <submittedName>
        <fullName evidence="7">Cytochrome P450</fullName>
    </submittedName>
</protein>
<dbReference type="GO" id="GO:0016705">
    <property type="term" value="F:oxidoreductase activity, acting on paired donors, with incorporation or reduction of molecular oxygen"/>
    <property type="evidence" value="ECO:0007669"/>
    <property type="project" value="InterPro"/>
</dbReference>
<dbReference type="Proteomes" id="UP000235945">
    <property type="component" value="Unassembled WGS sequence"/>
</dbReference>
<dbReference type="GO" id="GO:0020037">
    <property type="term" value="F:heme binding"/>
    <property type="evidence" value="ECO:0007669"/>
    <property type="project" value="InterPro"/>
</dbReference>
<dbReference type="GO" id="GO:0005506">
    <property type="term" value="F:iron ion binding"/>
    <property type="evidence" value="ECO:0007669"/>
    <property type="project" value="InterPro"/>
</dbReference>
<evidence type="ECO:0000313" key="9">
    <source>
        <dbReference type="Proteomes" id="UP000235945"/>
    </source>
</evidence>
<reference evidence="7 10" key="3">
    <citation type="submission" date="2020-08" db="EMBL/GenBank/DDBJ databases">
        <title>Genomic Encyclopedia of Type Strains, Phase III (KMG-III): the genomes of soil and plant-associated and newly described type strains.</title>
        <authorList>
            <person name="Whitman W."/>
        </authorList>
    </citation>
    <scope>NUCLEOTIDE SEQUENCE [LARGE SCALE GENOMIC DNA]</scope>
    <source>
        <strain evidence="7 10">CECT 3259</strain>
    </source>
</reference>
<sequence length="429" mass="47028">MRFLRDPYAMLAGQHARFGDTFTLRVVGVGTLVMVSDPEGIRDIVTAPPDVLAAGRARGILDVIYGTRSLLTLDGGGQAWQRRFLMPLFHRSHIAHGQQLALEATREAMATWPADRPFPLVPRLMSITTDILVQKFLKADRHTSLRVKELLLAFIEAAHQPLVFHLPQFPPALAVGPWRRYGRTRDRLDTCLRELCATRRTSPRTTDDDLVTALLRADGPNGAPLDDETLRDILVVVLGSGAETVTYSLAWAMEAVLAHQEAADRARAELRHVTEGSPLTVDHLPRLPYLMAAVTEALRLYPINPIVLRRVLGPGFTVAGFPLPAGVHVAVNGCGAHRRAVTYPDPCRFRPERWLGKGPAPYTWVPFGGGARKCIAAHFAVHELQAMAASLLLEENLRLVSPAVSPGRLVGDMIVPSEGTIVTCTPRTP</sequence>
<keyword evidence="3 5" id="KW-0479">Metal-binding</keyword>
<dbReference type="PROSITE" id="PS00086">
    <property type="entry name" value="CYTOCHROME_P450"/>
    <property type="match status" value="1"/>
</dbReference>
<reference evidence="9" key="2">
    <citation type="submission" date="2015-07" db="EMBL/GenBank/DDBJ databases">
        <authorList>
            <person name="Graham D.E."/>
            <person name="Giannone R.J."/>
            <person name="Gulvik C.A."/>
            <person name="Hettich R.L."/>
            <person name="Klingeman D.M."/>
            <person name="Mahan K.M."/>
            <person name="Parry R.J."/>
            <person name="Spain J.C."/>
        </authorList>
    </citation>
    <scope>NUCLEOTIDE SEQUENCE [LARGE SCALE GENOMIC DNA]</scope>
    <source>
        <strain evidence="9">ATCC 27428</strain>
    </source>
</reference>
<dbReference type="InterPro" id="IPR002403">
    <property type="entry name" value="Cyt_P450_E_grp-IV"/>
</dbReference>
<keyword evidence="9" id="KW-1185">Reference proteome</keyword>
<keyword evidence="6" id="KW-0560">Oxidoreductase</keyword>
<dbReference type="PANTHER" id="PTHR24305">
    <property type="entry name" value="CYTOCHROME P450"/>
    <property type="match status" value="1"/>
</dbReference>
<dbReference type="InterPro" id="IPR001128">
    <property type="entry name" value="Cyt_P450"/>
</dbReference>
<evidence type="ECO:0000313" key="7">
    <source>
        <dbReference type="EMBL" id="MBB5117918.1"/>
    </source>
</evidence>
<evidence type="ECO:0000256" key="6">
    <source>
        <dbReference type="RuleBase" id="RU000461"/>
    </source>
</evidence>
<accession>A0A2N8NWW9</accession>
<comment type="caution">
    <text evidence="8">The sequence shown here is derived from an EMBL/GenBank/DDBJ whole genome shotgun (WGS) entry which is preliminary data.</text>
</comment>
<evidence type="ECO:0000256" key="3">
    <source>
        <dbReference type="ARBA" id="ARBA00022723"/>
    </source>
</evidence>
<dbReference type="PANTHER" id="PTHR24305:SF166">
    <property type="entry name" value="CYTOCHROME P450 12A4, MITOCHONDRIAL-RELATED"/>
    <property type="match status" value="1"/>
</dbReference>
<dbReference type="AlphaFoldDB" id="A0A2N8NWW9"/>
<evidence type="ECO:0000256" key="5">
    <source>
        <dbReference type="PIRSR" id="PIRSR602403-1"/>
    </source>
</evidence>
<dbReference type="PRINTS" id="PR00465">
    <property type="entry name" value="EP450IV"/>
</dbReference>
<comment type="similarity">
    <text evidence="2 6">Belongs to the cytochrome P450 family.</text>
</comment>
<reference evidence="8" key="1">
    <citation type="submission" date="2015-07" db="EMBL/GenBank/DDBJ databases">
        <authorList>
            <person name="Noorani M."/>
        </authorList>
    </citation>
    <scope>NUCLEOTIDE SEQUENCE [LARGE SCALE GENOMIC DNA]</scope>
    <source>
        <strain evidence="8">ATCC 27428</strain>
    </source>
</reference>
<evidence type="ECO:0000256" key="4">
    <source>
        <dbReference type="ARBA" id="ARBA00023004"/>
    </source>
</evidence>
<evidence type="ECO:0000256" key="2">
    <source>
        <dbReference type="ARBA" id="ARBA00010617"/>
    </source>
</evidence>
<dbReference type="EMBL" id="JACHJF010000003">
    <property type="protein sequence ID" value="MBB5117918.1"/>
    <property type="molecule type" value="Genomic_DNA"/>
</dbReference>
<proteinExistence type="inferred from homology"/>